<dbReference type="Proteomes" id="UP001459277">
    <property type="component" value="Unassembled WGS sequence"/>
</dbReference>
<organism evidence="2 3">
    <name type="scientific">Lithocarpus litseifolius</name>
    <dbReference type="NCBI Taxonomy" id="425828"/>
    <lineage>
        <taxon>Eukaryota</taxon>
        <taxon>Viridiplantae</taxon>
        <taxon>Streptophyta</taxon>
        <taxon>Embryophyta</taxon>
        <taxon>Tracheophyta</taxon>
        <taxon>Spermatophyta</taxon>
        <taxon>Magnoliopsida</taxon>
        <taxon>eudicotyledons</taxon>
        <taxon>Gunneridae</taxon>
        <taxon>Pentapetalae</taxon>
        <taxon>rosids</taxon>
        <taxon>fabids</taxon>
        <taxon>Fagales</taxon>
        <taxon>Fagaceae</taxon>
        <taxon>Lithocarpus</taxon>
    </lineage>
</organism>
<evidence type="ECO:0000313" key="2">
    <source>
        <dbReference type="EMBL" id="KAL0006582.1"/>
    </source>
</evidence>
<protein>
    <submittedName>
        <fullName evidence="2">Uncharacterized protein</fullName>
    </submittedName>
</protein>
<keyword evidence="3" id="KW-1185">Reference proteome</keyword>
<feature type="region of interest" description="Disordered" evidence="1">
    <location>
        <begin position="45"/>
        <end position="78"/>
    </location>
</feature>
<sequence>MRACRVLSRHKSHTGQIPYVLTPLVLRQCIVGKAFMQARQEMHSGEGIHAGTPDEDSDLCWDVEGPHPFPERGASIIS</sequence>
<comment type="caution">
    <text evidence="2">The sequence shown here is derived from an EMBL/GenBank/DDBJ whole genome shotgun (WGS) entry which is preliminary data.</text>
</comment>
<dbReference type="EMBL" id="JAZDWU010000003">
    <property type="protein sequence ID" value="KAL0006582.1"/>
    <property type="molecule type" value="Genomic_DNA"/>
</dbReference>
<evidence type="ECO:0000313" key="3">
    <source>
        <dbReference type="Proteomes" id="UP001459277"/>
    </source>
</evidence>
<name>A0AAW2D857_9ROSI</name>
<dbReference type="AlphaFoldDB" id="A0AAW2D857"/>
<reference evidence="2 3" key="1">
    <citation type="submission" date="2024-01" db="EMBL/GenBank/DDBJ databases">
        <title>A telomere-to-telomere, gap-free genome of sweet tea (Lithocarpus litseifolius).</title>
        <authorList>
            <person name="Zhou J."/>
        </authorList>
    </citation>
    <scope>NUCLEOTIDE SEQUENCE [LARGE SCALE GENOMIC DNA]</scope>
    <source>
        <strain evidence="2">Zhou-2022a</strain>
        <tissue evidence="2">Leaf</tissue>
    </source>
</reference>
<evidence type="ECO:0000256" key="1">
    <source>
        <dbReference type="SAM" id="MobiDB-lite"/>
    </source>
</evidence>
<gene>
    <name evidence="2" type="ORF">SO802_008084</name>
</gene>
<accession>A0AAW2D857</accession>
<proteinExistence type="predicted"/>